<comment type="caution">
    <text evidence="2">The sequence shown here is derived from an EMBL/GenBank/DDBJ whole genome shotgun (WGS) entry which is preliminary data.</text>
</comment>
<dbReference type="InterPro" id="IPR022409">
    <property type="entry name" value="PKD/Chitinase_dom"/>
</dbReference>
<dbReference type="Gene3D" id="2.60.40.10">
    <property type="entry name" value="Immunoglobulins"/>
    <property type="match status" value="2"/>
</dbReference>
<dbReference type="InterPro" id="IPR026341">
    <property type="entry name" value="T9SS_type_B"/>
</dbReference>
<organism evidence="2 3">
    <name type="scientific">Chryseobacterium pennae</name>
    <dbReference type="NCBI Taxonomy" id="2258962"/>
    <lineage>
        <taxon>Bacteria</taxon>
        <taxon>Pseudomonadati</taxon>
        <taxon>Bacteroidota</taxon>
        <taxon>Flavobacteriia</taxon>
        <taxon>Flavobacteriales</taxon>
        <taxon>Weeksellaceae</taxon>
        <taxon>Chryseobacterium group</taxon>
        <taxon>Chryseobacterium</taxon>
    </lineage>
</organism>
<dbReference type="Gene3D" id="2.60.40.740">
    <property type="match status" value="1"/>
</dbReference>
<dbReference type="Proteomes" id="UP000256686">
    <property type="component" value="Unassembled WGS sequence"/>
</dbReference>
<dbReference type="NCBIfam" id="TIGR04131">
    <property type="entry name" value="Bac_Flav_CTERM"/>
    <property type="match status" value="1"/>
</dbReference>
<proteinExistence type="predicted"/>
<gene>
    <name evidence="2" type="ORF">DRF65_09035</name>
</gene>
<dbReference type="SMART" id="SM00089">
    <property type="entry name" value="PKD"/>
    <property type="match status" value="4"/>
</dbReference>
<reference evidence="3" key="1">
    <citation type="submission" date="2018-06" db="EMBL/GenBank/DDBJ databases">
        <authorList>
            <person name="Lum Nde A."/>
            <person name="Hugo C."/>
        </authorList>
    </citation>
    <scope>NUCLEOTIDE SEQUENCE [LARGE SCALE GENOMIC DNA]</scope>
    <source>
        <strain evidence="3">1_F178</strain>
    </source>
</reference>
<sequence>MTRHLFISLIFFSSFVFSQQRTKIPPQKPGPASMKAGAFIDINSAPYPESNYDITQLVKDVLITGGSTCTGANVSNVMVSLNLAATNQNRSWGYFNKATTNFPFEKGIMLSTGFARRAGNNFQADLGDNLPSGGDTDLATALGISNSDLFNATFIEFDFIPLSTEVSFKYLFASTEYQSNFTCSFTDGFALLLKKVGDPDYTNLAALPNGEPVSVTNIIPSQLSCGPKNVQYFGGLNPSQTVTNFKGRTIPLTAKATVIPGQTYHFKIVLADFGDSLFDSGVFLEAGSFDIGVKILDPTGVQLPPFINLCDNKSQVLTASVQAGNPTYQWSFNNIPIPAATSANHTVTQPGVYSVQVILPGNACPGTASITVTTGTSATVQNTKLTTCYTSGNAIYNLTSAQSSISTTPGVTFHYYQNLSDANSGNTNTIGTPTAYSSPGNQTIYVLVKNGLCNKVAELSLVKANEIITTITASTSTICYGQSATLTSNHASGNTWSTGETTQSITITTSGVYTLTNSLGECTGQPASVTITAEADPNIQITGKLSLCNAPTQLTASSSGAGNTYTWSNGATGNSITVSTAGTYTVTVETSNGCKYQKSVTVTQDIIPIPTISASSQVICGNNSIILTSNLPTGNTWSTGETTPSITVTTPGTYTLTNSNGACTSLPTSVTITKEANPNLNIIGNTTFCGGASTTLTATATGNGNSFSWSNGVNTASNTVSTPGTYTVIVTTGAGCQYQKSITVTMDPKITVNIAIPEEINCINKQITLDATTSVYQAGATFLWTAANGGNIVSGTNTLTPIVSNSGVYTLTITNPTANGCTKQASVTVTKNTTLPIISISASSLTICQGDSVIITASGATTYTWSGLSGTGNTQTVAPTITTTYSVTGTNPNGCSSTTTVTIKVVPEIISTLHNIEICQGDKALLDAGPGPQYTYLWNNGATTQTILTNTAGSYSVKISNENCSKIFTATVSYIAVPEIQEITYKYNTLTIHAKNNGNTPLEYSIDNGVTWQSSPVFQNILRNSQYYIVVKNKGASCASHIEYYTFFMANIITPNYDGINDVIDFSIISKYGNFQGNIFDRYGKNVFKIGTKKPVWDGTFLDRPLPTGTYWYTLSWEDRITKKPVTSSGWILLKNRN</sequence>
<evidence type="ECO:0000313" key="3">
    <source>
        <dbReference type="Proteomes" id="UP000256686"/>
    </source>
</evidence>
<dbReference type="RefSeq" id="WP_115970440.1">
    <property type="nucleotide sequence ID" value="NZ_QNVT01000007.1"/>
</dbReference>
<feature type="domain" description="PKD/Chitinase" evidence="1">
    <location>
        <begin position="291"/>
        <end position="377"/>
    </location>
</feature>
<feature type="domain" description="PKD/Chitinase" evidence="1">
    <location>
        <begin position="609"/>
        <end position="675"/>
    </location>
</feature>
<dbReference type="NCBIfam" id="NF038133">
    <property type="entry name" value="choice_anch_L"/>
    <property type="match status" value="1"/>
</dbReference>
<protein>
    <submittedName>
        <fullName evidence="2">Gliding motility protein</fullName>
    </submittedName>
</protein>
<keyword evidence="3" id="KW-1185">Reference proteome</keyword>
<dbReference type="EMBL" id="QNVT01000007">
    <property type="protein sequence ID" value="REC62584.1"/>
    <property type="molecule type" value="Genomic_DNA"/>
</dbReference>
<evidence type="ECO:0000313" key="2">
    <source>
        <dbReference type="EMBL" id="REC62584.1"/>
    </source>
</evidence>
<name>A0A3D9CA21_9FLAO</name>
<dbReference type="AlphaFoldDB" id="A0A3D9CA21"/>
<evidence type="ECO:0000259" key="1">
    <source>
        <dbReference type="SMART" id="SM00089"/>
    </source>
</evidence>
<dbReference type="InterPro" id="IPR013783">
    <property type="entry name" value="Ig-like_fold"/>
</dbReference>
<feature type="domain" description="PKD/Chitinase" evidence="1">
    <location>
        <begin position="835"/>
        <end position="908"/>
    </location>
</feature>
<accession>A0A3D9CA21</accession>
<feature type="domain" description="PKD/Chitinase" evidence="1">
    <location>
        <begin position="538"/>
        <end position="605"/>
    </location>
</feature>
<dbReference type="Pfam" id="PF13585">
    <property type="entry name" value="CHU_C"/>
    <property type="match status" value="1"/>
</dbReference>
<dbReference type="InterPro" id="IPR049804">
    <property type="entry name" value="Choice_anch_L"/>
</dbReference>